<dbReference type="Pfam" id="PF03006">
    <property type="entry name" value="HlyIII"/>
    <property type="match status" value="1"/>
</dbReference>
<feature type="transmembrane region" description="Helical" evidence="6">
    <location>
        <begin position="140"/>
        <end position="157"/>
    </location>
</feature>
<protein>
    <recommendedName>
        <fullName evidence="8">Hemolysin-3</fullName>
    </recommendedName>
</protein>
<gene>
    <name evidence="7" type="ORF">KL86DYS1_11705</name>
</gene>
<evidence type="ECO:0008006" key="8">
    <source>
        <dbReference type="Google" id="ProtNLM"/>
    </source>
</evidence>
<keyword evidence="3 6" id="KW-1133">Transmembrane helix</keyword>
<feature type="transmembrane region" description="Helical" evidence="6">
    <location>
        <begin position="20"/>
        <end position="38"/>
    </location>
</feature>
<dbReference type="AlphaFoldDB" id="A0A212JBA2"/>
<organism evidence="7">
    <name type="scientific">uncultured Dysgonomonas sp</name>
    <dbReference type="NCBI Taxonomy" id="206096"/>
    <lineage>
        <taxon>Bacteria</taxon>
        <taxon>Pseudomonadati</taxon>
        <taxon>Bacteroidota</taxon>
        <taxon>Bacteroidia</taxon>
        <taxon>Bacteroidales</taxon>
        <taxon>Dysgonomonadaceae</taxon>
        <taxon>Dysgonomonas</taxon>
        <taxon>environmental samples</taxon>
    </lineage>
</organism>
<feature type="transmembrane region" description="Helical" evidence="6">
    <location>
        <begin position="196"/>
        <end position="216"/>
    </location>
</feature>
<dbReference type="GO" id="GO:0016020">
    <property type="term" value="C:membrane"/>
    <property type="evidence" value="ECO:0007669"/>
    <property type="project" value="UniProtKB-SubCell"/>
</dbReference>
<evidence type="ECO:0000256" key="5">
    <source>
        <dbReference type="PIRSR" id="PIRSR604254-1"/>
    </source>
</evidence>
<dbReference type="EMBL" id="FLUM01000001">
    <property type="protein sequence ID" value="SBV96668.1"/>
    <property type="molecule type" value="Genomic_DNA"/>
</dbReference>
<accession>A0A212JBA2</accession>
<sequence>MGKSKFYTKEEELANSLSHAVGILLGISGGYILLATAIENGSGWAIGCVIAYLFGMMASYITSTWYHGCKHDRRKILLRKCDHAAIYLHIAGTYVPFTLLVLRNEGAWGWSLFVFIWLAAIAGLILSFARLKDHSNLETICFVLMGCAILVAFKPLADALSADGRIEALYLLIAGGVSYIVGALFYSWTKKKYMHTVFHFFVLGGSICHMIAIYFLL</sequence>
<evidence type="ECO:0000256" key="4">
    <source>
        <dbReference type="ARBA" id="ARBA00023136"/>
    </source>
</evidence>
<dbReference type="PANTHER" id="PTHR20855:SF3">
    <property type="entry name" value="LD03007P"/>
    <property type="match status" value="1"/>
</dbReference>
<dbReference type="GO" id="GO:0046872">
    <property type="term" value="F:metal ion binding"/>
    <property type="evidence" value="ECO:0007669"/>
    <property type="project" value="UniProtKB-KW"/>
</dbReference>
<keyword evidence="5" id="KW-0479">Metal-binding</keyword>
<dbReference type="PANTHER" id="PTHR20855">
    <property type="entry name" value="ADIPOR/PROGESTIN RECEPTOR-RELATED"/>
    <property type="match status" value="1"/>
</dbReference>
<dbReference type="RefSeq" id="WP_296939926.1">
    <property type="nucleotide sequence ID" value="NZ_LT599032.1"/>
</dbReference>
<feature type="binding site" evidence="5">
    <location>
        <position position="195"/>
    </location>
    <ligand>
        <name>Zn(2+)</name>
        <dbReference type="ChEBI" id="CHEBI:29105"/>
    </ligand>
</feature>
<evidence type="ECO:0000313" key="7">
    <source>
        <dbReference type="EMBL" id="SBV96668.1"/>
    </source>
</evidence>
<feature type="transmembrane region" description="Helical" evidence="6">
    <location>
        <begin position="84"/>
        <end position="102"/>
    </location>
</feature>
<feature type="transmembrane region" description="Helical" evidence="6">
    <location>
        <begin position="108"/>
        <end position="128"/>
    </location>
</feature>
<keyword evidence="5" id="KW-0862">Zinc</keyword>
<feature type="transmembrane region" description="Helical" evidence="6">
    <location>
        <begin position="44"/>
        <end position="63"/>
    </location>
</feature>
<reference evidence="7" key="1">
    <citation type="submission" date="2016-04" db="EMBL/GenBank/DDBJ databases">
        <authorList>
            <person name="Evans L.H."/>
            <person name="Alamgir A."/>
            <person name="Owens N."/>
            <person name="Weber N.D."/>
            <person name="Virtaneva K."/>
            <person name="Barbian K."/>
            <person name="Babar A."/>
            <person name="Rosenke K."/>
        </authorList>
    </citation>
    <scope>NUCLEOTIDE SEQUENCE</scope>
    <source>
        <strain evidence="7">86-1</strain>
    </source>
</reference>
<feature type="binding site" evidence="5">
    <location>
        <position position="67"/>
    </location>
    <ligand>
        <name>Zn(2+)</name>
        <dbReference type="ChEBI" id="CHEBI:29105"/>
    </ligand>
</feature>
<name>A0A212JBA2_9BACT</name>
<evidence type="ECO:0000256" key="2">
    <source>
        <dbReference type="ARBA" id="ARBA00022692"/>
    </source>
</evidence>
<dbReference type="InterPro" id="IPR004254">
    <property type="entry name" value="AdipoR/HlyIII-related"/>
</dbReference>
<feature type="binding site" evidence="5">
    <location>
        <position position="199"/>
    </location>
    <ligand>
        <name>Zn(2+)</name>
        <dbReference type="ChEBI" id="CHEBI:29105"/>
    </ligand>
</feature>
<feature type="transmembrane region" description="Helical" evidence="6">
    <location>
        <begin position="169"/>
        <end position="189"/>
    </location>
</feature>
<proteinExistence type="predicted"/>
<evidence type="ECO:0000256" key="6">
    <source>
        <dbReference type="SAM" id="Phobius"/>
    </source>
</evidence>
<keyword evidence="4 6" id="KW-0472">Membrane</keyword>
<keyword evidence="2 6" id="KW-0812">Transmembrane</keyword>
<evidence type="ECO:0000256" key="1">
    <source>
        <dbReference type="ARBA" id="ARBA00004141"/>
    </source>
</evidence>
<comment type="subcellular location">
    <subcellularLocation>
        <location evidence="1">Membrane</location>
        <topology evidence="1">Multi-pass membrane protein</topology>
    </subcellularLocation>
</comment>
<evidence type="ECO:0000256" key="3">
    <source>
        <dbReference type="ARBA" id="ARBA00022989"/>
    </source>
</evidence>